<proteinExistence type="predicted"/>
<evidence type="ECO:0000256" key="2">
    <source>
        <dbReference type="ARBA" id="ARBA00023212"/>
    </source>
</evidence>
<dbReference type="PANTHER" id="PTHR15431:SF4">
    <property type="entry name" value="PROTEIN TONNEAU 1B"/>
    <property type="match status" value="1"/>
</dbReference>
<comment type="caution">
    <text evidence="3">The sequence shown here is derived from an EMBL/GenBank/DDBJ whole genome shotgun (WGS) entry which is preliminary data.</text>
</comment>
<dbReference type="AlphaFoldDB" id="A0AAW2Z6A1"/>
<protein>
    <submittedName>
        <fullName evidence="3">LisH domain-containing protein FOPNL</fullName>
    </submittedName>
</protein>
<keyword evidence="4" id="KW-1185">Reference proteome</keyword>
<dbReference type="Gene3D" id="1.20.960.40">
    <property type="match status" value="1"/>
</dbReference>
<dbReference type="Proteomes" id="UP001431209">
    <property type="component" value="Unassembled WGS sequence"/>
</dbReference>
<accession>A0AAW2Z6A1</accession>
<name>A0AAW2Z6A1_9EUKA</name>
<keyword evidence="1" id="KW-0963">Cytoplasm</keyword>
<gene>
    <name evidence="3" type="ORF">AKO1_005195</name>
</gene>
<organism evidence="3 4">
    <name type="scientific">Acrasis kona</name>
    <dbReference type="NCBI Taxonomy" id="1008807"/>
    <lineage>
        <taxon>Eukaryota</taxon>
        <taxon>Discoba</taxon>
        <taxon>Heterolobosea</taxon>
        <taxon>Tetramitia</taxon>
        <taxon>Eutetramitia</taxon>
        <taxon>Acrasidae</taxon>
        <taxon>Acrasis</taxon>
    </lineage>
</organism>
<sequence length="95" mass="11292">MEDLQELKEVLVKNLEKKGVLEKIRSNLRAEIYNALHNEDVERPPITEQELLINELFREYLEFVGYKHTLSVFKQGRFNENVLRTSNCVQRKGCR</sequence>
<evidence type="ECO:0000313" key="4">
    <source>
        <dbReference type="Proteomes" id="UP001431209"/>
    </source>
</evidence>
<keyword evidence="2" id="KW-0206">Cytoskeleton</keyword>
<evidence type="ECO:0000313" key="3">
    <source>
        <dbReference type="EMBL" id="KAL0484439.1"/>
    </source>
</evidence>
<dbReference type="EMBL" id="JAOPGA020001042">
    <property type="protein sequence ID" value="KAL0484439.1"/>
    <property type="molecule type" value="Genomic_DNA"/>
</dbReference>
<reference evidence="3 4" key="1">
    <citation type="submission" date="2024-03" db="EMBL/GenBank/DDBJ databases">
        <title>The Acrasis kona genome and developmental transcriptomes reveal deep origins of eukaryotic multicellular pathways.</title>
        <authorList>
            <person name="Sheikh S."/>
            <person name="Fu C.-J."/>
            <person name="Brown M.W."/>
            <person name="Baldauf S.L."/>
        </authorList>
    </citation>
    <scope>NUCLEOTIDE SEQUENCE [LARGE SCALE GENOMIC DNA]</scope>
    <source>
        <strain evidence="3 4">ATCC MYA-3509</strain>
    </source>
</reference>
<evidence type="ECO:0000256" key="1">
    <source>
        <dbReference type="ARBA" id="ARBA00022490"/>
    </source>
</evidence>
<dbReference type="PANTHER" id="PTHR15431">
    <property type="entry name" value="FGFR1 ONCOGENE PARTNER/LISH DOMAIN-CONTAINING PROTEIN"/>
    <property type="match status" value="1"/>
</dbReference>